<evidence type="ECO:0000313" key="2">
    <source>
        <dbReference type="Proteomes" id="UP000838756"/>
    </source>
</evidence>
<accession>A0A8S4RVU2</accession>
<name>A0A8S4RVU2_9NEOP</name>
<keyword evidence="2" id="KW-1185">Reference proteome</keyword>
<reference evidence="1" key="1">
    <citation type="submission" date="2022-03" db="EMBL/GenBank/DDBJ databases">
        <authorList>
            <person name="Lindestad O."/>
        </authorList>
    </citation>
    <scope>NUCLEOTIDE SEQUENCE</scope>
</reference>
<gene>
    <name evidence="1" type="primary">jg15549</name>
    <name evidence="1" type="ORF">PAEG_LOCUS17789</name>
</gene>
<organism evidence="1 2">
    <name type="scientific">Pararge aegeria aegeria</name>
    <dbReference type="NCBI Taxonomy" id="348720"/>
    <lineage>
        <taxon>Eukaryota</taxon>
        <taxon>Metazoa</taxon>
        <taxon>Ecdysozoa</taxon>
        <taxon>Arthropoda</taxon>
        <taxon>Hexapoda</taxon>
        <taxon>Insecta</taxon>
        <taxon>Pterygota</taxon>
        <taxon>Neoptera</taxon>
        <taxon>Endopterygota</taxon>
        <taxon>Lepidoptera</taxon>
        <taxon>Glossata</taxon>
        <taxon>Ditrysia</taxon>
        <taxon>Papilionoidea</taxon>
        <taxon>Nymphalidae</taxon>
        <taxon>Satyrinae</taxon>
        <taxon>Satyrini</taxon>
        <taxon>Parargina</taxon>
        <taxon>Pararge</taxon>
    </lineage>
</organism>
<dbReference type="OrthoDB" id="425681at2759"/>
<evidence type="ECO:0000313" key="1">
    <source>
        <dbReference type="EMBL" id="CAH2241349.1"/>
    </source>
</evidence>
<dbReference type="Proteomes" id="UP000838756">
    <property type="component" value="Unassembled WGS sequence"/>
</dbReference>
<proteinExistence type="predicted"/>
<dbReference type="EMBL" id="CAKXAJ010025576">
    <property type="protein sequence ID" value="CAH2241349.1"/>
    <property type="molecule type" value="Genomic_DNA"/>
</dbReference>
<protein>
    <submittedName>
        <fullName evidence="1">Jg15549 protein</fullName>
    </submittedName>
</protein>
<sequence>MRKSCDELVVSANFGRPSKRKKLLYLGHVLRHDTYRLLQLIMMGKVAGKRRIGRKRKSWLRNIREWTGIASAAQLFSFAREKKNYRKLTAYLH</sequence>
<dbReference type="AlphaFoldDB" id="A0A8S4RVU2"/>
<comment type="caution">
    <text evidence="1">The sequence shown here is derived from an EMBL/GenBank/DDBJ whole genome shotgun (WGS) entry which is preliminary data.</text>
</comment>